<dbReference type="InterPro" id="IPR012338">
    <property type="entry name" value="Beta-lactam/transpept-like"/>
</dbReference>
<proteinExistence type="predicted"/>
<dbReference type="EMBL" id="CAJNOG010000883">
    <property type="protein sequence ID" value="CAF1376669.1"/>
    <property type="molecule type" value="Genomic_DNA"/>
</dbReference>
<reference evidence="1" key="1">
    <citation type="submission" date="2021-02" db="EMBL/GenBank/DDBJ databases">
        <authorList>
            <person name="Nowell W R."/>
        </authorList>
    </citation>
    <scope>NUCLEOTIDE SEQUENCE</scope>
</reference>
<gene>
    <name evidence="1" type="ORF">JYZ213_LOCUS36428</name>
</gene>
<organism evidence="1 2">
    <name type="scientific">Adineta steineri</name>
    <dbReference type="NCBI Taxonomy" id="433720"/>
    <lineage>
        <taxon>Eukaryota</taxon>
        <taxon>Metazoa</taxon>
        <taxon>Spiralia</taxon>
        <taxon>Gnathifera</taxon>
        <taxon>Rotifera</taxon>
        <taxon>Eurotatoria</taxon>
        <taxon>Bdelloidea</taxon>
        <taxon>Adinetida</taxon>
        <taxon>Adinetidae</taxon>
        <taxon>Adineta</taxon>
    </lineage>
</organism>
<comment type="caution">
    <text evidence="1">The sequence shown here is derived from an EMBL/GenBank/DDBJ whole genome shotgun (WGS) entry which is preliminary data.</text>
</comment>
<dbReference type="Proteomes" id="UP000663845">
    <property type="component" value="Unassembled WGS sequence"/>
</dbReference>
<name>A0A815JAS7_9BILA</name>
<dbReference type="AlphaFoldDB" id="A0A815JAS7"/>
<evidence type="ECO:0000313" key="2">
    <source>
        <dbReference type="Proteomes" id="UP000663845"/>
    </source>
</evidence>
<evidence type="ECO:0000313" key="1">
    <source>
        <dbReference type="EMBL" id="CAF1376669.1"/>
    </source>
</evidence>
<dbReference type="Gene3D" id="3.40.710.10">
    <property type="entry name" value="DD-peptidase/beta-lactamase superfamily"/>
    <property type="match status" value="1"/>
</dbReference>
<sequence>MSDKEDNISDYCAQSWKLIRDLFHQNFIENLDIGASLCIFYRGECVVDLVGGWLTNWLVLKKDQTQRYKAVVAILYDFSNPLTLYKTAISS</sequence>
<protein>
    <submittedName>
        <fullName evidence="1">Uncharacterized protein</fullName>
    </submittedName>
</protein>
<accession>A0A815JAS7</accession>